<keyword evidence="2" id="KW-1133">Transmembrane helix</keyword>
<dbReference type="EMBL" id="UEGW01000001">
    <property type="protein sequence ID" value="SRX95588.1"/>
    <property type="molecule type" value="Genomic_DNA"/>
</dbReference>
<dbReference type="RefSeq" id="WP_069397284.1">
    <property type="nucleotide sequence ID" value="NZ_JACKUN010000016.1"/>
</dbReference>
<dbReference type="AlphaFoldDB" id="A0A1E3TCU2"/>
<dbReference type="Proteomes" id="UP000252015">
    <property type="component" value="Unassembled WGS sequence"/>
</dbReference>
<keyword evidence="2" id="KW-0472">Membrane</keyword>
<organism evidence="3 4">
    <name type="scientific">Mycobacterium shimoidei</name>
    <dbReference type="NCBI Taxonomy" id="29313"/>
    <lineage>
        <taxon>Bacteria</taxon>
        <taxon>Bacillati</taxon>
        <taxon>Actinomycetota</taxon>
        <taxon>Actinomycetes</taxon>
        <taxon>Mycobacteriales</taxon>
        <taxon>Mycobacteriaceae</taxon>
        <taxon>Mycobacterium</taxon>
    </lineage>
</organism>
<evidence type="ECO:0000256" key="2">
    <source>
        <dbReference type="SAM" id="Phobius"/>
    </source>
</evidence>
<feature type="region of interest" description="Disordered" evidence="1">
    <location>
        <begin position="72"/>
        <end position="96"/>
    </location>
</feature>
<name>A0A1E3TCU2_MYCSH</name>
<evidence type="ECO:0000313" key="4">
    <source>
        <dbReference type="Proteomes" id="UP000252015"/>
    </source>
</evidence>
<proteinExistence type="predicted"/>
<keyword evidence="4" id="KW-1185">Reference proteome</keyword>
<feature type="transmembrane region" description="Helical" evidence="2">
    <location>
        <begin position="7"/>
        <end position="26"/>
    </location>
</feature>
<sequence length="126" mass="12685">MQLALRPYLIAGAAIAGAGIIVLAPATPRLPDVQVPAVQPAGSETLDFRDFNVQDLLGALANSEGAFSIPDTETFDVPESGPADLGGLLNPSITAPDPGPLDVNKLRIGAALGPGNPLAPDAPATQ</sequence>
<evidence type="ECO:0000313" key="3">
    <source>
        <dbReference type="EMBL" id="SRX95588.1"/>
    </source>
</evidence>
<reference evidence="3 4" key="1">
    <citation type="submission" date="2018-05" db="EMBL/GenBank/DDBJ databases">
        <authorList>
            <consortium name="IHU Genomes"/>
        </authorList>
    </citation>
    <scope>NUCLEOTIDE SEQUENCE [LARGE SCALE GENOMIC DNA]</scope>
    <source>
        <strain evidence="3 4">P7336</strain>
    </source>
</reference>
<dbReference type="STRING" id="29313.BHQ16_17215"/>
<evidence type="ECO:0000256" key="1">
    <source>
        <dbReference type="SAM" id="MobiDB-lite"/>
    </source>
</evidence>
<accession>A0A1E3TCU2</accession>
<protein>
    <submittedName>
        <fullName evidence="3">Uncharacterized protein</fullName>
    </submittedName>
</protein>
<keyword evidence="2" id="KW-0812">Transmembrane</keyword>
<gene>
    <name evidence="3" type="ORF">MSP7336_03857</name>
</gene>